<feature type="region of interest" description="Disordered" evidence="1">
    <location>
        <begin position="210"/>
        <end position="250"/>
    </location>
</feature>
<feature type="compositionally biased region" description="Pro residues" evidence="1">
    <location>
        <begin position="228"/>
        <end position="250"/>
    </location>
</feature>
<reference evidence="3" key="1">
    <citation type="submission" date="2018-02" db="EMBL/GenBank/DDBJ databases">
        <authorList>
            <person name="Cohen D.B."/>
            <person name="Kent A.D."/>
        </authorList>
    </citation>
    <scope>NUCLEOTIDE SEQUENCE</scope>
</reference>
<evidence type="ECO:0000313" key="3">
    <source>
        <dbReference type="EMBL" id="SPC96762.1"/>
    </source>
</evidence>
<proteinExistence type="predicted"/>
<dbReference type="InterPro" id="IPR043502">
    <property type="entry name" value="DNA/RNA_pol_sf"/>
</dbReference>
<protein>
    <recommendedName>
        <fullName evidence="2">Reverse transcriptase Ty1/copia-type domain-containing protein</fullName>
    </recommendedName>
</protein>
<gene>
    <name evidence="3" type="ORF">FSB_LOCUS24644</name>
</gene>
<dbReference type="CDD" id="cd09272">
    <property type="entry name" value="RNase_HI_RT_Ty1"/>
    <property type="match status" value="1"/>
</dbReference>
<organism evidence="3">
    <name type="scientific">Fagus sylvatica</name>
    <name type="common">Beechnut</name>
    <dbReference type="NCBI Taxonomy" id="28930"/>
    <lineage>
        <taxon>Eukaryota</taxon>
        <taxon>Viridiplantae</taxon>
        <taxon>Streptophyta</taxon>
        <taxon>Embryophyta</taxon>
        <taxon>Tracheophyta</taxon>
        <taxon>Spermatophyta</taxon>
        <taxon>Magnoliopsida</taxon>
        <taxon>eudicotyledons</taxon>
        <taxon>Gunneridae</taxon>
        <taxon>Pentapetalae</taxon>
        <taxon>rosids</taxon>
        <taxon>fabids</taxon>
        <taxon>Fagales</taxon>
        <taxon>Fagaceae</taxon>
        <taxon>Fagus</taxon>
    </lineage>
</organism>
<dbReference type="InterPro" id="IPR013103">
    <property type="entry name" value="RVT_2"/>
</dbReference>
<accession>A0A2N9GB17</accession>
<dbReference type="SUPFAM" id="SSF56672">
    <property type="entry name" value="DNA/RNA polymerases"/>
    <property type="match status" value="1"/>
</dbReference>
<dbReference type="AlphaFoldDB" id="A0A2N9GB17"/>
<dbReference type="Pfam" id="PF07727">
    <property type="entry name" value="RVT_2"/>
    <property type="match status" value="1"/>
</dbReference>
<evidence type="ECO:0000256" key="1">
    <source>
        <dbReference type="SAM" id="MobiDB-lite"/>
    </source>
</evidence>
<dbReference type="PANTHER" id="PTHR11439">
    <property type="entry name" value="GAG-POL-RELATED RETROTRANSPOSON"/>
    <property type="match status" value="1"/>
</dbReference>
<evidence type="ECO:0000259" key="2">
    <source>
        <dbReference type="Pfam" id="PF07727"/>
    </source>
</evidence>
<sequence length="567" mass="62213">MASSPTSSLPLLTTAPMSLSLGTIINYISIKLDESNYLLWRSQFVPILVANDLYGYVDGSVTPLQTTIKSTEGKVIPNPNFLSWRKVDQFVLSCMNATLTQAALQHPVPDQELVGHALNGLGPEYSSFVVMMENHEHPPTFSELRSRLKRSLQHASHTGDTALLSTHGHISHSTAQPPNSDPSWYLDTTATSHMTADMPLLKQTQEYSGSDSVMVGNGAGLPISHTDTPPPSSLPTTSVPPNPPSPPPLPLVPSHPMVTRLKSGIVKPKHHSYLTTKYPLLQAFVASLPSPAKNEPVSYHQASKDPHWCAAMQDEFNTLLSNQTCRADPSMFVFRSSIGIMILLIYVNDIILTGSSSSLLHSFIRVLSQQFAMKDLSELHYFLGIEAKCTSTELHLCQSKYALSLLSRTSMLEAKPCSTLVLAGSKLSLHDGDTLSDPSLYRQIVNSFQYLTMTCPDITYAINQACQFMHAPTTVHLQASCKKQPTVARSSAEAEYRALACTVAEVTWLCSLLHELQVSTRDPCLLYCDNVSATCIAANPVFHARTKHIEIDYHFIRDLITTGALKV</sequence>
<dbReference type="EMBL" id="OIVN01001701">
    <property type="protein sequence ID" value="SPC96762.1"/>
    <property type="molecule type" value="Genomic_DNA"/>
</dbReference>
<name>A0A2N9GB17_FAGSY</name>
<dbReference type="PANTHER" id="PTHR11439:SF463">
    <property type="entry name" value="REVERSE TRANSCRIPTASE TY1_COPIA-TYPE DOMAIN-CONTAINING PROTEIN"/>
    <property type="match status" value="1"/>
</dbReference>
<feature type="domain" description="Reverse transcriptase Ty1/copia-type" evidence="2">
    <location>
        <begin position="326"/>
        <end position="421"/>
    </location>
</feature>
<feature type="compositionally biased region" description="Polar residues" evidence="1">
    <location>
        <begin position="171"/>
        <end position="187"/>
    </location>
</feature>
<feature type="region of interest" description="Disordered" evidence="1">
    <location>
        <begin position="168"/>
        <end position="187"/>
    </location>
</feature>